<protein>
    <submittedName>
        <fullName evidence="1">Uncharacterized protein</fullName>
    </submittedName>
</protein>
<name>A0A2G4F578_9CYAN</name>
<dbReference type="OrthoDB" id="468556at2"/>
<reference evidence="1" key="1">
    <citation type="submission" date="2017-10" db="EMBL/GenBank/DDBJ databases">
        <title>Draft genome sequence of the planktic cyanobacteria Tychonema bourrellyi isolated from alpine lentic freshwater.</title>
        <authorList>
            <person name="Tett A."/>
            <person name="Armanini F."/>
            <person name="Asnicar F."/>
            <person name="Boscaini A."/>
            <person name="Pasolli E."/>
            <person name="Zolfo M."/>
            <person name="Donati C."/>
            <person name="Salmaso N."/>
            <person name="Segata N."/>
        </authorList>
    </citation>
    <scope>NUCLEOTIDE SEQUENCE</scope>
    <source>
        <strain evidence="1">FEM_GT703</strain>
    </source>
</reference>
<sequence length="65" mass="7098">MSIRLICCTIVSNRQDACSTKNEFSCGVGILPACERLIDIGARSELNLDHISCGTGILPVQDWLF</sequence>
<evidence type="ECO:0000313" key="2">
    <source>
        <dbReference type="Proteomes" id="UP000226442"/>
    </source>
</evidence>
<evidence type="ECO:0000313" key="1">
    <source>
        <dbReference type="EMBL" id="PHX56885.1"/>
    </source>
</evidence>
<keyword evidence="2" id="KW-1185">Reference proteome</keyword>
<gene>
    <name evidence="1" type="ORF">CP500_003165</name>
</gene>
<dbReference type="AlphaFoldDB" id="A0A2G4F578"/>
<dbReference type="Proteomes" id="UP000226442">
    <property type="component" value="Unassembled WGS sequence"/>
</dbReference>
<accession>A0A2G4F578</accession>
<organism evidence="1 2">
    <name type="scientific">Tychonema bourrellyi FEM_GT703</name>
    <dbReference type="NCBI Taxonomy" id="2040638"/>
    <lineage>
        <taxon>Bacteria</taxon>
        <taxon>Bacillati</taxon>
        <taxon>Cyanobacteriota</taxon>
        <taxon>Cyanophyceae</taxon>
        <taxon>Oscillatoriophycideae</taxon>
        <taxon>Oscillatoriales</taxon>
        <taxon>Microcoleaceae</taxon>
        <taxon>Tychonema</taxon>
    </lineage>
</organism>
<proteinExistence type="predicted"/>
<comment type="caution">
    <text evidence="1">The sequence shown here is derived from an EMBL/GenBank/DDBJ whole genome shotgun (WGS) entry which is preliminary data.</text>
</comment>
<dbReference type="EMBL" id="NXIB02000010">
    <property type="protein sequence ID" value="PHX56885.1"/>
    <property type="molecule type" value="Genomic_DNA"/>
</dbReference>